<sequence>MEKRRYYVSVQAKTIVPNQGDAPYELEIDATIDEKHRLERIFHQIDSYDEAAGIQTAFIIPITNWSQENNDGYDYFLKQAYAMIYELGTEETRAHIQQMKILK</sequence>
<gene>
    <name evidence="1" type="ORF">BED47_07040</name>
</gene>
<comment type="caution">
    <text evidence="1">The sequence shown here is derived from an EMBL/GenBank/DDBJ whole genome shotgun (WGS) entry which is preliminary data.</text>
</comment>
<dbReference type="EMBL" id="MDKC01000023">
    <property type="protein sequence ID" value="ODG91408.1"/>
    <property type="molecule type" value="Genomic_DNA"/>
</dbReference>
<proteinExistence type="predicted"/>
<accession>A0ABX2ZP78</accession>
<dbReference type="RefSeq" id="WP_069034184.1">
    <property type="nucleotide sequence ID" value="NZ_MDKC01000023.1"/>
</dbReference>
<protein>
    <submittedName>
        <fullName evidence="1">Uncharacterized protein</fullName>
    </submittedName>
</protein>
<evidence type="ECO:0000313" key="2">
    <source>
        <dbReference type="Proteomes" id="UP000094580"/>
    </source>
</evidence>
<name>A0ABX2ZP78_9BACI</name>
<dbReference type="Proteomes" id="UP000094580">
    <property type="component" value="Unassembled WGS sequence"/>
</dbReference>
<evidence type="ECO:0000313" key="1">
    <source>
        <dbReference type="EMBL" id="ODG91408.1"/>
    </source>
</evidence>
<reference evidence="1 2" key="1">
    <citation type="submission" date="2016-07" db="EMBL/GenBank/DDBJ databases">
        <authorList>
            <person name="Townsley L."/>
            <person name="Shank E.A."/>
        </authorList>
    </citation>
    <scope>NUCLEOTIDE SEQUENCE [LARGE SCALE GENOMIC DNA]</scope>
    <source>
        <strain evidence="1 2">CH01</strain>
    </source>
</reference>
<organism evidence="1 2">
    <name type="scientific">Gottfriedia luciferensis</name>
    <dbReference type="NCBI Taxonomy" id="178774"/>
    <lineage>
        <taxon>Bacteria</taxon>
        <taxon>Bacillati</taxon>
        <taxon>Bacillota</taxon>
        <taxon>Bacilli</taxon>
        <taxon>Bacillales</taxon>
        <taxon>Bacillaceae</taxon>
        <taxon>Gottfriedia</taxon>
    </lineage>
</organism>
<keyword evidence="2" id="KW-1185">Reference proteome</keyword>